<accession>A0ABS7B5T7</accession>
<protein>
    <submittedName>
        <fullName evidence="1">Uncharacterized protein</fullName>
    </submittedName>
</protein>
<name>A0ABS7B5T7_9ACTN</name>
<evidence type="ECO:0000313" key="2">
    <source>
        <dbReference type="Proteomes" id="UP001519863"/>
    </source>
</evidence>
<evidence type="ECO:0000313" key="1">
    <source>
        <dbReference type="EMBL" id="MBW6436405.1"/>
    </source>
</evidence>
<dbReference type="SUPFAM" id="SSF53474">
    <property type="entry name" value="alpha/beta-Hydrolases"/>
    <property type="match status" value="1"/>
</dbReference>
<dbReference type="Gene3D" id="3.40.50.1820">
    <property type="entry name" value="alpha/beta hydrolase"/>
    <property type="match status" value="1"/>
</dbReference>
<gene>
    <name evidence="1" type="ORF">KZ829_21940</name>
</gene>
<dbReference type="RefSeq" id="WP_220145803.1">
    <property type="nucleotide sequence ID" value="NZ_JAHXZI010000011.1"/>
</dbReference>
<organism evidence="1 2">
    <name type="scientific">Actinoplanes hulinensis</name>
    <dbReference type="NCBI Taxonomy" id="1144547"/>
    <lineage>
        <taxon>Bacteria</taxon>
        <taxon>Bacillati</taxon>
        <taxon>Actinomycetota</taxon>
        <taxon>Actinomycetes</taxon>
        <taxon>Micromonosporales</taxon>
        <taxon>Micromonosporaceae</taxon>
        <taxon>Actinoplanes</taxon>
    </lineage>
</organism>
<dbReference type="InterPro" id="IPR029058">
    <property type="entry name" value="AB_hydrolase_fold"/>
</dbReference>
<keyword evidence="2" id="KW-1185">Reference proteome</keyword>
<reference evidence="1 2" key="1">
    <citation type="journal article" date="2013" name="Antonie Van Leeuwenhoek">
        <title>Actinoplanes hulinensis sp. nov., a novel actinomycete isolated from soybean root (Glycine max (L.) Merr).</title>
        <authorList>
            <person name="Shen Y."/>
            <person name="Liu C."/>
            <person name="Wang X."/>
            <person name="Zhao J."/>
            <person name="Jia F."/>
            <person name="Zhang Y."/>
            <person name="Wang L."/>
            <person name="Yang D."/>
            <person name="Xiang W."/>
        </authorList>
    </citation>
    <scope>NUCLEOTIDE SEQUENCE [LARGE SCALE GENOMIC DNA]</scope>
    <source>
        <strain evidence="1 2">NEAU-M9</strain>
    </source>
</reference>
<sequence>MSRLLIVHGTAGPQRTGTSVRLEWITSIQDGLALAGYPAGTPEATVVNLDSPDRVAPRPASDPAAEANLLRRCWRAAAFDSEPGPEPAGVPELAARLAWSRYFCGLTTGELTGSLREARAVAGDTAAARHAAAEVRAALTPDTTVVIGHCLGGVAAATALAAAGPGAPALITLGAPHTLAGAAPATGPAVWVDVTDVQDTLVLAAGGDSPAGVTAKVSLDCDPRLRGARNYLASPEFGKVLGTLLEQQRRV</sequence>
<dbReference type="Proteomes" id="UP001519863">
    <property type="component" value="Unassembled WGS sequence"/>
</dbReference>
<proteinExistence type="predicted"/>
<dbReference type="EMBL" id="JAHXZI010000011">
    <property type="protein sequence ID" value="MBW6436405.1"/>
    <property type="molecule type" value="Genomic_DNA"/>
</dbReference>
<comment type="caution">
    <text evidence="1">The sequence shown here is derived from an EMBL/GenBank/DDBJ whole genome shotgun (WGS) entry which is preliminary data.</text>
</comment>